<dbReference type="PROSITE" id="PS50181">
    <property type="entry name" value="FBOX"/>
    <property type="match status" value="1"/>
</dbReference>
<dbReference type="eggNOG" id="ENOG502R8DK">
    <property type="taxonomic scope" value="Eukaryota"/>
</dbReference>
<gene>
    <name evidence="2" type="ORF">DOTSEDRAFT_70405</name>
</gene>
<dbReference type="AlphaFoldDB" id="N1PVE9"/>
<dbReference type="HOGENOM" id="CLU_1427946_0_0_1"/>
<dbReference type="OrthoDB" id="3636523at2759"/>
<dbReference type="EMBL" id="KB446537">
    <property type="protein sequence ID" value="EME46389.1"/>
    <property type="molecule type" value="Genomic_DNA"/>
</dbReference>
<dbReference type="Proteomes" id="UP000016933">
    <property type="component" value="Unassembled WGS sequence"/>
</dbReference>
<dbReference type="InterPro" id="IPR001810">
    <property type="entry name" value="F-box_dom"/>
</dbReference>
<evidence type="ECO:0000313" key="3">
    <source>
        <dbReference type="Proteomes" id="UP000016933"/>
    </source>
</evidence>
<dbReference type="OMA" id="RIDLNVW"/>
<evidence type="ECO:0000259" key="1">
    <source>
        <dbReference type="PROSITE" id="PS50181"/>
    </source>
</evidence>
<feature type="domain" description="F-box" evidence="1">
    <location>
        <begin position="2"/>
        <end position="52"/>
    </location>
</feature>
<reference evidence="3" key="1">
    <citation type="journal article" date="2012" name="PLoS Genet.">
        <title>The genomes of the fungal plant pathogens Cladosporium fulvum and Dothistroma septosporum reveal adaptation to different hosts and lifestyles but also signatures of common ancestry.</title>
        <authorList>
            <person name="de Wit P.J.G.M."/>
            <person name="van der Burgt A."/>
            <person name="Oekmen B."/>
            <person name="Stergiopoulos I."/>
            <person name="Abd-Elsalam K.A."/>
            <person name="Aerts A.L."/>
            <person name="Bahkali A.H."/>
            <person name="Beenen H.G."/>
            <person name="Chettri P."/>
            <person name="Cox M.P."/>
            <person name="Datema E."/>
            <person name="de Vries R.P."/>
            <person name="Dhillon B."/>
            <person name="Ganley A.R."/>
            <person name="Griffiths S.A."/>
            <person name="Guo Y."/>
            <person name="Hamelin R.C."/>
            <person name="Henrissat B."/>
            <person name="Kabir M.S."/>
            <person name="Jashni M.K."/>
            <person name="Kema G."/>
            <person name="Klaubauf S."/>
            <person name="Lapidus A."/>
            <person name="Levasseur A."/>
            <person name="Lindquist E."/>
            <person name="Mehrabi R."/>
            <person name="Ohm R.A."/>
            <person name="Owen T.J."/>
            <person name="Salamov A."/>
            <person name="Schwelm A."/>
            <person name="Schijlen E."/>
            <person name="Sun H."/>
            <person name="van den Burg H.A."/>
            <person name="van Ham R.C.H.J."/>
            <person name="Zhang S."/>
            <person name="Goodwin S.B."/>
            <person name="Grigoriev I.V."/>
            <person name="Collemare J."/>
            <person name="Bradshaw R.E."/>
        </authorList>
    </citation>
    <scope>NUCLEOTIDE SEQUENCE [LARGE SCALE GENOMIC DNA]</scope>
    <source>
        <strain evidence="3">NZE10 / CBS 128990</strain>
    </source>
</reference>
<reference evidence="2 3" key="2">
    <citation type="journal article" date="2012" name="PLoS Pathog.">
        <title>Diverse lifestyles and strategies of plant pathogenesis encoded in the genomes of eighteen Dothideomycetes fungi.</title>
        <authorList>
            <person name="Ohm R.A."/>
            <person name="Feau N."/>
            <person name="Henrissat B."/>
            <person name="Schoch C.L."/>
            <person name="Horwitz B.A."/>
            <person name="Barry K.W."/>
            <person name="Condon B.J."/>
            <person name="Copeland A.C."/>
            <person name="Dhillon B."/>
            <person name="Glaser F."/>
            <person name="Hesse C.N."/>
            <person name="Kosti I."/>
            <person name="LaButti K."/>
            <person name="Lindquist E.A."/>
            <person name="Lucas S."/>
            <person name="Salamov A.A."/>
            <person name="Bradshaw R.E."/>
            <person name="Ciuffetti L."/>
            <person name="Hamelin R.C."/>
            <person name="Kema G.H.J."/>
            <person name="Lawrence C."/>
            <person name="Scott J.A."/>
            <person name="Spatafora J.W."/>
            <person name="Turgeon B.G."/>
            <person name="de Wit P.J.G.M."/>
            <person name="Zhong S."/>
            <person name="Goodwin S.B."/>
            <person name="Grigoriev I.V."/>
        </authorList>
    </citation>
    <scope>NUCLEOTIDE SEQUENCE [LARGE SCALE GENOMIC DNA]</scope>
    <source>
        <strain evidence="3">NZE10 / CBS 128990</strain>
    </source>
</reference>
<name>N1PVE9_DOTSN</name>
<organism evidence="2 3">
    <name type="scientific">Dothistroma septosporum (strain NZE10 / CBS 128990)</name>
    <name type="common">Red band needle blight fungus</name>
    <name type="synonym">Mycosphaerella pini</name>
    <dbReference type="NCBI Taxonomy" id="675120"/>
    <lineage>
        <taxon>Eukaryota</taxon>
        <taxon>Fungi</taxon>
        <taxon>Dikarya</taxon>
        <taxon>Ascomycota</taxon>
        <taxon>Pezizomycotina</taxon>
        <taxon>Dothideomycetes</taxon>
        <taxon>Dothideomycetidae</taxon>
        <taxon>Mycosphaerellales</taxon>
        <taxon>Mycosphaerellaceae</taxon>
        <taxon>Dothistroma</taxon>
    </lineage>
</organism>
<keyword evidence="3" id="KW-1185">Reference proteome</keyword>
<dbReference type="Pfam" id="PF00646">
    <property type="entry name" value="F-box"/>
    <property type="match status" value="1"/>
</dbReference>
<accession>N1PVE9</accession>
<sequence>MPNTFLSLPTEIQLSILRHLPSRDLLLSTRIVSVHFRSLSHDILLTETLPTIRIDLNVWDEGNHQEYLPSKNVQLQYHFSHVEDDAHVTTCTLRAVEPEARRQRVLRLLRQPNVVRHAMQMSLGRGYVVAMKDNSWFEAPVWRAGPKWKGIGEVLMWDWKRVLGKYFKATKNLEDVSEKRSDGVSQFSLY</sequence>
<proteinExistence type="predicted"/>
<dbReference type="InterPro" id="IPR036047">
    <property type="entry name" value="F-box-like_dom_sf"/>
</dbReference>
<dbReference type="SUPFAM" id="SSF81383">
    <property type="entry name" value="F-box domain"/>
    <property type="match status" value="1"/>
</dbReference>
<evidence type="ECO:0000313" key="2">
    <source>
        <dbReference type="EMBL" id="EME46389.1"/>
    </source>
</evidence>
<protein>
    <recommendedName>
        <fullName evidence="1">F-box domain-containing protein</fullName>
    </recommendedName>
</protein>